<reference evidence="5" key="2">
    <citation type="submission" date="2025-09" db="UniProtKB">
        <authorList>
            <consortium name="Ensembl"/>
        </authorList>
    </citation>
    <scope>IDENTIFICATION</scope>
</reference>
<keyword evidence="6" id="KW-1185">Reference proteome</keyword>
<dbReference type="InterPro" id="IPR051482">
    <property type="entry name" value="Cholesterol_transport"/>
</dbReference>
<accession>A0A8C5MY94</accession>
<dbReference type="GO" id="GO:0005886">
    <property type="term" value="C:plasma membrane"/>
    <property type="evidence" value="ECO:0007669"/>
    <property type="project" value="TreeGrafter"/>
</dbReference>
<comment type="subcellular location">
    <subcellularLocation>
        <location evidence="1">Membrane</location>
    </subcellularLocation>
</comment>
<reference evidence="5" key="1">
    <citation type="submission" date="2025-08" db="UniProtKB">
        <authorList>
            <consortium name="Ensembl"/>
        </authorList>
    </citation>
    <scope>IDENTIFICATION</scope>
</reference>
<gene>
    <name evidence="5" type="primary">GRAMD1C</name>
</gene>
<dbReference type="Proteomes" id="UP000694569">
    <property type="component" value="Unplaced"/>
</dbReference>
<evidence type="ECO:0000259" key="4">
    <source>
        <dbReference type="PROSITE" id="PS51778"/>
    </source>
</evidence>
<dbReference type="PANTHER" id="PTHR23319:SF1">
    <property type="entry name" value="PROTEIN ASTER-C"/>
    <property type="match status" value="1"/>
</dbReference>
<evidence type="ECO:0000256" key="2">
    <source>
        <dbReference type="ARBA" id="ARBA00023136"/>
    </source>
</evidence>
<dbReference type="GO" id="GO:0015485">
    <property type="term" value="F:cholesterol binding"/>
    <property type="evidence" value="ECO:0007669"/>
    <property type="project" value="TreeGrafter"/>
</dbReference>
<evidence type="ECO:0000256" key="1">
    <source>
        <dbReference type="ARBA" id="ARBA00004370"/>
    </source>
</evidence>
<dbReference type="OrthoDB" id="2162691at2759"/>
<sequence length="320" mass="37016">NYRAAIGTPALALDLNGNENQRAGGSSCSETPDEEDVKGPEPEIDGRLYINRVYHISSERMFQLLFTPSRFMQRFLDSRKVFDLEYTPWQSDGNGNQTRTLTYTITLNNPLIGKFTTATDTQVKGQEGQSYFVQTEVFTHDVPYHDYFFSVHKYFITRTSKHKCRLRVCSNLKYKKQPWGLVKTFIERNSWSGLDDYFKQLGWSSWHRSPPIEPIRGVYIHLFLMCHYLQYVSCSCPPPHCKAPWNLLELWIHFVSLIPVFLSLLHVSPVYQKRKVMGPAVRGALQDSITTLEQLKSSLLLLQKSFEVMNKSKSEESSDH</sequence>
<dbReference type="InterPro" id="IPR031968">
    <property type="entry name" value="VASt"/>
</dbReference>
<dbReference type="GO" id="GO:0032366">
    <property type="term" value="P:intracellular sterol transport"/>
    <property type="evidence" value="ECO:0007669"/>
    <property type="project" value="TreeGrafter"/>
</dbReference>
<dbReference type="GO" id="GO:0140268">
    <property type="term" value="C:endoplasmic reticulum-plasma membrane contact site"/>
    <property type="evidence" value="ECO:0007669"/>
    <property type="project" value="TreeGrafter"/>
</dbReference>
<keyword evidence="2" id="KW-0472">Membrane</keyword>
<name>A0A8C5MY94_9ANUR</name>
<dbReference type="AlphaFoldDB" id="A0A8C5MY94"/>
<protein>
    <submittedName>
        <fullName evidence="5">GRAM domain containing 1C</fullName>
    </submittedName>
</protein>
<evidence type="ECO:0000313" key="5">
    <source>
        <dbReference type="Ensembl" id="ENSLLEP00000019543.1"/>
    </source>
</evidence>
<evidence type="ECO:0000256" key="3">
    <source>
        <dbReference type="SAM" id="MobiDB-lite"/>
    </source>
</evidence>
<dbReference type="PROSITE" id="PS51778">
    <property type="entry name" value="VAST"/>
    <property type="match status" value="1"/>
</dbReference>
<dbReference type="Ensembl" id="ENSLLET00000020313.1">
    <property type="protein sequence ID" value="ENSLLEP00000019543.1"/>
    <property type="gene ID" value="ENSLLEG00000011802.1"/>
</dbReference>
<dbReference type="GO" id="GO:0005789">
    <property type="term" value="C:endoplasmic reticulum membrane"/>
    <property type="evidence" value="ECO:0007669"/>
    <property type="project" value="TreeGrafter"/>
</dbReference>
<dbReference type="PANTHER" id="PTHR23319">
    <property type="entry name" value="GRAM DOMAIN CONTAINING 1B, ISOFORM E"/>
    <property type="match status" value="1"/>
</dbReference>
<dbReference type="GeneTree" id="ENSGT00940000158013"/>
<feature type="region of interest" description="Disordered" evidence="3">
    <location>
        <begin position="15"/>
        <end position="42"/>
    </location>
</feature>
<dbReference type="Pfam" id="PF16016">
    <property type="entry name" value="VASt"/>
    <property type="match status" value="1"/>
</dbReference>
<organism evidence="5 6">
    <name type="scientific">Leptobrachium leishanense</name>
    <name type="common">Leishan spiny toad</name>
    <dbReference type="NCBI Taxonomy" id="445787"/>
    <lineage>
        <taxon>Eukaryota</taxon>
        <taxon>Metazoa</taxon>
        <taxon>Chordata</taxon>
        <taxon>Craniata</taxon>
        <taxon>Vertebrata</taxon>
        <taxon>Euteleostomi</taxon>
        <taxon>Amphibia</taxon>
        <taxon>Batrachia</taxon>
        <taxon>Anura</taxon>
        <taxon>Pelobatoidea</taxon>
        <taxon>Megophryidae</taxon>
        <taxon>Leptobrachium</taxon>
    </lineage>
</organism>
<evidence type="ECO:0000313" key="6">
    <source>
        <dbReference type="Proteomes" id="UP000694569"/>
    </source>
</evidence>
<feature type="domain" description="VASt" evidence="4">
    <location>
        <begin position="45"/>
        <end position="202"/>
    </location>
</feature>
<dbReference type="GO" id="GO:0120020">
    <property type="term" value="F:cholesterol transfer activity"/>
    <property type="evidence" value="ECO:0007669"/>
    <property type="project" value="TreeGrafter"/>
</dbReference>
<proteinExistence type="predicted"/>
<feature type="compositionally biased region" description="Polar residues" evidence="3">
    <location>
        <begin position="17"/>
        <end position="30"/>
    </location>
</feature>